<evidence type="ECO:0000313" key="3">
    <source>
        <dbReference type="EMBL" id="TDB62340.1"/>
    </source>
</evidence>
<proteinExistence type="predicted"/>
<name>A0A4R4K4N7_9BACT</name>
<keyword evidence="1" id="KW-0732">Signal</keyword>
<dbReference type="Pfam" id="PF10091">
    <property type="entry name" value="Glycoamylase"/>
    <property type="match status" value="1"/>
</dbReference>
<dbReference type="OrthoDB" id="5937621at2"/>
<organism evidence="3 4">
    <name type="scientific">Arundinibacter roseus</name>
    <dbReference type="NCBI Taxonomy" id="2070510"/>
    <lineage>
        <taxon>Bacteria</taxon>
        <taxon>Pseudomonadati</taxon>
        <taxon>Bacteroidota</taxon>
        <taxon>Cytophagia</taxon>
        <taxon>Cytophagales</taxon>
        <taxon>Spirosomataceae</taxon>
        <taxon>Arundinibacter</taxon>
    </lineage>
</organism>
<dbReference type="RefSeq" id="WP_132120372.1">
    <property type="nucleotide sequence ID" value="NZ_SMJU01000012.1"/>
</dbReference>
<keyword evidence="4" id="KW-1185">Reference proteome</keyword>
<dbReference type="Gene3D" id="1.50.10.140">
    <property type="match status" value="1"/>
</dbReference>
<reference evidence="3 4" key="1">
    <citation type="submission" date="2019-02" db="EMBL/GenBank/DDBJ databases">
        <title>Arundinibacter roseus gen. nov., sp. nov., a new member of the family Cytophagaceae.</title>
        <authorList>
            <person name="Szuroczki S."/>
            <person name="Khayer B."/>
            <person name="Sproer C."/>
            <person name="Toumi M."/>
            <person name="Szabo A."/>
            <person name="Felfoldi T."/>
            <person name="Schumann P."/>
            <person name="Toth E."/>
        </authorList>
    </citation>
    <scope>NUCLEOTIDE SEQUENCE [LARGE SCALE GENOMIC DNA]</scope>
    <source>
        <strain evidence="3 4">DMA-k-7a</strain>
    </source>
</reference>
<gene>
    <name evidence="3" type="ORF">EZE20_18330</name>
</gene>
<feature type="domain" description="Glycoamylase-like" evidence="2">
    <location>
        <begin position="325"/>
        <end position="540"/>
    </location>
</feature>
<evidence type="ECO:0000256" key="1">
    <source>
        <dbReference type="SAM" id="SignalP"/>
    </source>
</evidence>
<dbReference type="PROSITE" id="PS51257">
    <property type="entry name" value="PROKAR_LIPOPROTEIN"/>
    <property type="match status" value="1"/>
</dbReference>
<dbReference type="EMBL" id="SMJU01000012">
    <property type="protein sequence ID" value="TDB62340.1"/>
    <property type="molecule type" value="Genomic_DNA"/>
</dbReference>
<accession>A0A4R4K4N7</accession>
<evidence type="ECO:0000313" key="4">
    <source>
        <dbReference type="Proteomes" id="UP000295706"/>
    </source>
</evidence>
<comment type="caution">
    <text evidence="3">The sequence shown here is derived from an EMBL/GenBank/DDBJ whole genome shotgun (WGS) entry which is preliminary data.</text>
</comment>
<protein>
    <submittedName>
        <fullName evidence="3">Beta-glucosidase</fullName>
    </submittedName>
</protein>
<feature type="signal peptide" evidence="1">
    <location>
        <begin position="1"/>
        <end position="23"/>
    </location>
</feature>
<dbReference type="AlphaFoldDB" id="A0A4R4K4N7"/>
<sequence length="556" mass="62266">MQKQPLIVLLLLIVLGFSCSKQENPGPNVPVVPSSFSLDRLRVNGQFSGFSYEDIGPTPELKFTFTAPISKESPQKGIQWKKHTGEQIPYTLTFENGDSTLTLSATKPLDFLSGYTLSFLPALESRSGGKLRAAFAVELATRIDSTDKFTRITDEALLTLVQKQTFAYFWDFAHPVSGLARERNTSGDLVTSGGSGFGIMAIPVAVERAFITRQQGLERTQKIVTFLKDKVQTFHGAFPHWLHGGTGEAIAFSAKDNGADLVETSFLMQGLLTVRQYFDSADPQEAALRADINSLWKAVEWSWFQKNKEPVLYWHWSPTFGWEMNHAVRGWNESLITYVLAAASSEHSIEPEVYHQGWARNGAMANGNTFFGHQLPLGENLGGPLFFAHYSFLGLNPNGLTDRYANYFTQNRNHSLINQAYCIQNPKGFRGYSDECWGLTASDIPNGYTANSPTNDRGVITPTAALSSMPYTPEESMKALRFFYYKLGDKLWGRYGFYDAFSLHERWFADSYLAIDQGPIVVMLENHRTGLPWKLFMSCPEVKAGLTKLDFESMAR</sequence>
<feature type="chain" id="PRO_5020211458" evidence="1">
    <location>
        <begin position="24"/>
        <end position="556"/>
    </location>
</feature>
<dbReference type="Proteomes" id="UP000295706">
    <property type="component" value="Unassembled WGS sequence"/>
</dbReference>
<evidence type="ECO:0000259" key="2">
    <source>
        <dbReference type="Pfam" id="PF10091"/>
    </source>
</evidence>
<dbReference type="InterPro" id="IPR019282">
    <property type="entry name" value="Glycoamylase-like_cons_dom"/>
</dbReference>